<dbReference type="Gene3D" id="3.40.50.2000">
    <property type="entry name" value="Glycogen Phosphorylase B"/>
    <property type="match status" value="1"/>
</dbReference>
<dbReference type="Proteomes" id="UP000222542">
    <property type="component" value="Unassembled WGS sequence"/>
</dbReference>
<evidence type="ECO:0000313" key="3">
    <source>
        <dbReference type="Proteomes" id="UP000222542"/>
    </source>
</evidence>
<dbReference type="GO" id="GO:0008194">
    <property type="term" value="F:UDP-glycosyltransferase activity"/>
    <property type="evidence" value="ECO:0007669"/>
    <property type="project" value="UniProtKB-ARBA"/>
</dbReference>
<protein>
    <recommendedName>
        <fullName evidence="4">Zeatin O-glucosyltransferase-like</fullName>
    </recommendedName>
</protein>
<dbReference type="EMBL" id="AYRZ02000012">
    <property type="protein sequence ID" value="PHT66451.1"/>
    <property type="molecule type" value="Genomic_DNA"/>
</dbReference>
<sequence length="216" mass="24865">MHDEFPLLEPHVKLRVRLEHELEFHSGEVINSCKKVEGKNIDLLANAKHKPSWSFGPFHMFLESHDSISSSSSNMTHHECLDFLDKQDASSLIFDSFGEITTLSKEQVNELALGLEQSNHRFIWVLRKGFDDKKKLREKDKMIELPEGFEERVEGRGIVELGSPRRIGNNSNHSNNREDIDGQDRRGRDEAKGSGIKKKDLLAFVIFQFAIVFPYF</sequence>
<dbReference type="STRING" id="4072.A0A2G2YA73"/>
<evidence type="ECO:0000313" key="2">
    <source>
        <dbReference type="EMBL" id="PHT66451.1"/>
    </source>
</evidence>
<organism evidence="2 3">
    <name type="scientific">Capsicum annuum</name>
    <name type="common">Capsicum pepper</name>
    <dbReference type="NCBI Taxonomy" id="4072"/>
    <lineage>
        <taxon>Eukaryota</taxon>
        <taxon>Viridiplantae</taxon>
        <taxon>Streptophyta</taxon>
        <taxon>Embryophyta</taxon>
        <taxon>Tracheophyta</taxon>
        <taxon>Spermatophyta</taxon>
        <taxon>Magnoliopsida</taxon>
        <taxon>eudicotyledons</taxon>
        <taxon>Gunneridae</taxon>
        <taxon>Pentapetalae</taxon>
        <taxon>asterids</taxon>
        <taxon>lamiids</taxon>
        <taxon>Solanales</taxon>
        <taxon>Solanaceae</taxon>
        <taxon>Solanoideae</taxon>
        <taxon>Capsiceae</taxon>
        <taxon>Capsicum</taxon>
    </lineage>
</organism>
<dbReference type="AlphaFoldDB" id="A0A2G2YA73"/>
<feature type="region of interest" description="Disordered" evidence="1">
    <location>
        <begin position="160"/>
        <end position="192"/>
    </location>
</feature>
<comment type="caution">
    <text evidence="2">The sequence shown here is derived from an EMBL/GenBank/DDBJ whole genome shotgun (WGS) entry which is preliminary data.</text>
</comment>
<dbReference type="SUPFAM" id="SSF53756">
    <property type="entry name" value="UDP-Glycosyltransferase/glycogen phosphorylase"/>
    <property type="match status" value="1"/>
</dbReference>
<dbReference type="Gramene" id="PHT66451">
    <property type="protein sequence ID" value="PHT66451"/>
    <property type="gene ID" value="T459_30876"/>
</dbReference>
<dbReference type="GO" id="GO:1901135">
    <property type="term" value="P:carbohydrate derivative metabolic process"/>
    <property type="evidence" value="ECO:0007669"/>
    <property type="project" value="UniProtKB-ARBA"/>
</dbReference>
<feature type="compositionally biased region" description="Basic and acidic residues" evidence="1">
    <location>
        <begin position="175"/>
        <end position="192"/>
    </location>
</feature>
<evidence type="ECO:0000256" key="1">
    <source>
        <dbReference type="SAM" id="MobiDB-lite"/>
    </source>
</evidence>
<proteinExistence type="predicted"/>
<dbReference type="PANTHER" id="PTHR48044">
    <property type="entry name" value="GLYCOSYLTRANSFERASE"/>
    <property type="match status" value="1"/>
</dbReference>
<dbReference type="PANTHER" id="PTHR48044:SF11">
    <property type="entry name" value="GLYCOSYLTRANSFERASE"/>
    <property type="match status" value="1"/>
</dbReference>
<keyword evidence="3" id="KW-1185">Reference proteome</keyword>
<accession>A0A2G2YA73</accession>
<dbReference type="OMA" id="THHECLD"/>
<name>A0A2G2YA73_CAPAN</name>
<reference evidence="2 3" key="2">
    <citation type="journal article" date="2017" name="Genome Biol.">
        <title>New reference genome sequences of hot pepper reveal the massive evolution of plant disease-resistance genes by retroduplication.</title>
        <authorList>
            <person name="Kim S."/>
            <person name="Park J."/>
            <person name="Yeom S.I."/>
            <person name="Kim Y.M."/>
            <person name="Seo E."/>
            <person name="Kim K.T."/>
            <person name="Kim M.S."/>
            <person name="Lee J.M."/>
            <person name="Cheong K."/>
            <person name="Shin H.S."/>
            <person name="Kim S.B."/>
            <person name="Han K."/>
            <person name="Lee J."/>
            <person name="Park M."/>
            <person name="Lee H.A."/>
            <person name="Lee H.Y."/>
            <person name="Lee Y."/>
            <person name="Oh S."/>
            <person name="Lee J.H."/>
            <person name="Choi E."/>
            <person name="Choi E."/>
            <person name="Lee S.E."/>
            <person name="Jeon J."/>
            <person name="Kim H."/>
            <person name="Choi G."/>
            <person name="Song H."/>
            <person name="Lee J."/>
            <person name="Lee S.C."/>
            <person name="Kwon J.K."/>
            <person name="Lee H.Y."/>
            <person name="Koo N."/>
            <person name="Hong Y."/>
            <person name="Kim R.W."/>
            <person name="Kang W.H."/>
            <person name="Huh J.H."/>
            <person name="Kang B.C."/>
            <person name="Yang T.J."/>
            <person name="Lee Y.H."/>
            <person name="Bennetzen J.L."/>
            <person name="Choi D."/>
        </authorList>
    </citation>
    <scope>NUCLEOTIDE SEQUENCE [LARGE SCALE GENOMIC DNA]</scope>
    <source>
        <strain evidence="3">cv. CM334</strain>
    </source>
</reference>
<reference evidence="2 3" key="1">
    <citation type="journal article" date="2014" name="Nat. Genet.">
        <title>Genome sequence of the hot pepper provides insights into the evolution of pungency in Capsicum species.</title>
        <authorList>
            <person name="Kim S."/>
            <person name="Park M."/>
            <person name="Yeom S.I."/>
            <person name="Kim Y.M."/>
            <person name="Lee J.M."/>
            <person name="Lee H.A."/>
            <person name="Seo E."/>
            <person name="Choi J."/>
            <person name="Cheong K."/>
            <person name="Kim K.T."/>
            <person name="Jung K."/>
            <person name="Lee G.W."/>
            <person name="Oh S.K."/>
            <person name="Bae C."/>
            <person name="Kim S.B."/>
            <person name="Lee H.Y."/>
            <person name="Kim S.Y."/>
            <person name="Kim M.S."/>
            <person name="Kang B.C."/>
            <person name="Jo Y.D."/>
            <person name="Yang H.B."/>
            <person name="Jeong H.J."/>
            <person name="Kang W.H."/>
            <person name="Kwon J.K."/>
            <person name="Shin C."/>
            <person name="Lim J.Y."/>
            <person name="Park J.H."/>
            <person name="Huh J.H."/>
            <person name="Kim J.S."/>
            <person name="Kim B.D."/>
            <person name="Cohen O."/>
            <person name="Paran I."/>
            <person name="Suh M.C."/>
            <person name="Lee S.B."/>
            <person name="Kim Y.K."/>
            <person name="Shin Y."/>
            <person name="Noh S.J."/>
            <person name="Park J."/>
            <person name="Seo Y.S."/>
            <person name="Kwon S.Y."/>
            <person name="Kim H.A."/>
            <person name="Park J.M."/>
            <person name="Kim H.J."/>
            <person name="Choi S.B."/>
            <person name="Bosland P.W."/>
            <person name="Reeves G."/>
            <person name="Jo S.H."/>
            <person name="Lee B.W."/>
            <person name="Cho H.T."/>
            <person name="Choi H.S."/>
            <person name="Lee M.S."/>
            <person name="Yu Y."/>
            <person name="Do Choi Y."/>
            <person name="Park B.S."/>
            <person name="van Deynze A."/>
            <person name="Ashrafi H."/>
            <person name="Hill T."/>
            <person name="Kim W.T."/>
            <person name="Pai H.S."/>
            <person name="Ahn H.K."/>
            <person name="Yeam I."/>
            <person name="Giovannoni J.J."/>
            <person name="Rose J.K."/>
            <person name="Sorensen I."/>
            <person name="Lee S.J."/>
            <person name="Kim R.W."/>
            <person name="Choi I.Y."/>
            <person name="Choi B.S."/>
            <person name="Lim J.S."/>
            <person name="Lee Y.H."/>
            <person name="Choi D."/>
        </authorList>
    </citation>
    <scope>NUCLEOTIDE SEQUENCE [LARGE SCALE GENOMIC DNA]</scope>
    <source>
        <strain evidence="3">cv. CM334</strain>
    </source>
</reference>
<evidence type="ECO:0008006" key="4">
    <source>
        <dbReference type="Google" id="ProtNLM"/>
    </source>
</evidence>
<gene>
    <name evidence="2" type="ORF">T459_30876</name>
</gene>